<dbReference type="AlphaFoldDB" id="A0A7S4S8B2"/>
<evidence type="ECO:0000256" key="3">
    <source>
        <dbReference type="SAM" id="MobiDB-lite"/>
    </source>
</evidence>
<comment type="pathway">
    <text evidence="1">Protein modification; protein ubiquitination.</text>
</comment>
<dbReference type="GO" id="GO:0016567">
    <property type="term" value="P:protein ubiquitination"/>
    <property type="evidence" value="ECO:0007669"/>
    <property type="project" value="UniProtKB-UniPathway"/>
</dbReference>
<dbReference type="Pfam" id="PF12014">
    <property type="entry name" value="Cyclin_D1_bind"/>
    <property type="match status" value="1"/>
</dbReference>
<accession>A0A7S4S8B2</accession>
<reference evidence="5" key="1">
    <citation type="submission" date="2021-01" db="EMBL/GenBank/DDBJ databases">
        <authorList>
            <person name="Corre E."/>
            <person name="Pelletier E."/>
            <person name="Niang G."/>
            <person name="Scheremetjew M."/>
            <person name="Finn R."/>
            <person name="Kale V."/>
            <person name="Holt S."/>
            <person name="Cochrane G."/>
            <person name="Meng A."/>
            <person name="Brown T."/>
            <person name="Cohen L."/>
        </authorList>
    </citation>
    <scope>NUCLEOTIDE SEQUENCE</scope>
    <source>
        <strain evidence="5">GSO104</strain>
    </source>
</reference>
<feature type="compositionally biased region" description="Polar residues" evidence="3">
    <location>
        <begin position="40"/>
        <end position="49"/>
    </location>
</feature>
<evidence type="ECO:0000256" key="2">
    <source>
        <dbReference type="ARBA" id="ARBA00022786"/>
    </source>
</evidence>
<gene>
    <name evidence="5" type="ORF">DBRI00130_LOCUS31021</name>
</gene>
<dbReference type="InterPro" id="IPR045048">
    <property type="entry name" value="FBXO31/39"/>
</dbReference>
<keyword evidence="2" id="KW-0833">Ubl conjugation pathway</keyword>
<protein>
    <recommendedName>
        <fullName evidence="6">UVR domain-containing protein</fullName>
    </recommendedName>
</protein>
<feature type="signal peptide" evidence="4">
    <location>
        <begin position="1"/>
        <end position="22"/>
    </location>
</feature>
<evidence type="ECO:0000313" key="5">
    <source>
        <dbReference type="EMBL" id="CAE4637812.1"/>
    </source>
</evidence>
<keyword evidence="4" id="KW-0732">Signal</keyword>
<evidence type="ECO:0008006" key="6">
    <source>
        <dbReference type="Google" id="ProtNLM"/>
    </source>
</evidence>
<feature type="chain" id="PRO_5031478831" description="UVR domain-containing protein" evidence="4">
    <location>
        <begin position="23"/>
        <end position="395"/>
    </location>
</feature>
<sequence length="395" mass="44520">MTPLRYNLTLLLLLTSSIRTAAFTSVQTGVVAFHRANTLPSLNSRSSASPDDFDHEPSSSMQSPEDRLPLIDYNKLEGSLPLPNNDKSEERLARISREKRVQSLFLQGDDLIELRQNIQAMKMGVSEAKRDGDLTRVQKLEKAIQQAQVMDAEFAYAMAKDQMEFAESKGNTKEATAYRQEAMAARSCIPHFNIEGLWIGKYGEHGYEMINVTYAGDTLIATKVTGDENVPKGEISFTADLSPKLPSDEGSLEPIALTEAASKQWGIKNLMRYPGKGHVASKGFVNKQWMDGQIILVGEYFSFAWLPIGHQIFFGRPSAELTLKMLKKHKMAELSKPASHGDENVDDLAEMRAFAMRCMQETQLLEDEEYFHNDDRELFFASDDEKYYQQEGCFE</sequence>
<dbReference type="UniPathway" id="UPA00143"/>
<proteinExistence type="predicted"/>
<feature type="region of interest" description="Disordered" evidence="3">
    <location>
        <begin position="40"/>
        <end position="66"/>
    </location>
</feature>
<evidence type="ECO:0000256" key="4">
    <source>
        <dbReference type="SAM" id="SignalP"/>
    </source>
</evidence>
<dbReference type="PANTHER" id="PTHR10706">
    <property type="entry name" value="F-BOX FAMILY PROTEIN"/>
    <property type="match status" value="1"/>
</dbReference>
<organism evidence="5">
    <name type="scientific">Ditylum brightwellii</name>
    <dbReference type="NCBI Taxonomy" id="49249"/>
    <lineage>
        <taxon>Eukaryota</taxon>
        <taxon>Sar</taxon>
        <taxon>Stramenopiles</taxon>
        <taxon>Ochrophyta</taxon>
        <taxon>Bacillariophyta</taxon>
        <taxon>Mediophyceae</taxon>
        <taxon>Lithodesmiophycidae</taxon>
        <taxon>Lithodesmiales</taxon>
        <taxon>Lithodesmiaceae</taxon>
        <taxon>Ditylum</taxon>
    </lineage>
</organism>
<name>A0A7S4S8B2_9STRA</name>
<dbReference type="PANTHER" id="PTHR10706:SF130">
    <property type="entry name" value="F-BOX ONLY PROTEIN 31"/>
    <property type="match status" value="1"/>
</dbReference>
<dbReference type="EMBL" id="HBNS01039831">
    <property type="protein sequence ID" value="CAE4637812.1"/>
    <property type="molecule type" value="Transcribed_RNA"/>
</dbReference>
<evidence type="ECO:0000256" key="1">
    <source>
        <dbReference type="ARBA" id="ARBA00004906"/>
    </source>
</evidence>